<keyword evidence="5 6" id="KW-0539">Nucleus</keyword>
<evidence type="ECO:0000313" key="10">
    <source>
        <dbReference type="Proteomes" id="UP000015105"/>
    </source>
</evidence>
<evidence type="ECO:0000256" key="3">
    <source>
        <dbReference type="ARBA" id="ARBA00023015"/>
    </source>
</evidence>
<reference evidence="9" key="4">
    <citation type="submission" date="2019-03" db="UniProtKB">
        <authorList>
            <consortium name="EnsemblPlants"/>
        </authorList>
    </citation>
    <scope>IDENTIFICATION</scope>
</reference>
<feature type="domain" description="Enhancer of polycomb-like N-terminal" evidence="8">
    <location>
        <begin position="61"/>
        <end position="147"/>
    </location>
</feature>
<reference evidence="9" key="3">
    <citation type="journal article" date="2017" name="Nature">
        <title>Genome sequence of the progenitor of the wheat D genome Aegilops tauschii.</title>
        <authorList>
            <person name="Luo M.C."/>
            <person name="Gu Y.Q."/>
            <person name="Puiu D."/>
            <person name="Wang H."/>
            <person name="Twardziok S.O."/>
            <person name="Deal K.R."/>
            <person name="Huo N."/>
            <person name="Zhu T."/>
            <person name="Wang L."/>
            <person name="Wang Y."/>
            <person name="McGuire P.E."/>
            <person name="Liu S."/>
            <person name="Long H."/>
            <person name="Ramasamy R.K."/>
            <person name="Rodriguez J.C."/>
            <person name="Van S.L."/>
            <person name="Yuan L."/>
            <person name="Wang Z."/>
            <person name="Xia Z."/>
            <person name="Xiao L."/>
            <person name="Anderson O.D."/>
            <person name="Ouyang S."/>
            <person name="Liang Y."/>
            <person name="Zimin A.V."/>
            <person name="Pertea G."/>
            <person name="Qi P."/>
            <person name="Bennetzen J.L."/>
            <person name="Dai X."/>
            <person name="Dawson M.W."/>
            <person name="Muller H.G."/>
            <person name="Kugler K."/>
            <person name="Rivarola-Duarte L."/>
            <person name="Spannagl M."/>
            <person name="Mayer K.F.X."/>
            <person name="Lu F.H."/>
            <person name="Bevan M.W."/>
            <person name="Leroy P."/>
            <person name="Li P."/>
            <person name="You F.M."/>
            <person name="Sun Q."/>
            <person name="Liu Z."/>
            <person name="Lyons E."/>
            <person name="Wicker T."/>
            <person name="Salzberg S.L."/>
            <person name="Devos K.M."/>
            <person name="Dvorak J."/>
        </authorList>
    </citation>
    <scope>NUCLEOTIDE SEQUENCE [LARGE SCALE GENOMIC DNA]</scope>
    <source>
        <strain evidence="9">cv. AL8/78</strain>
    </source>
</reference>
<keyword evidence="10" id="KW-1185">Reference proteome</keyword>
<feature type="compositionally biased region" description="Polar residues" evidence="7">
    <location>
        <begin position="62"/>
        <end position="76"/>
    </location>
</feature>
<evidence type="ECO:0000256" key="4">
    <source>
        <dbReference type="ARBA" id="ARBA00023163"/>
    </source>
</evidence>
<keyword evidence="3 6" id="KW-0805">Transcription regulation</keyword>
<evidence type="ECO:0000256" key="7">
    <source>
        <dbReference type="SAM" id="MobiDB-lite"/>
    </source>
</evidence>
<dbReference type="Pfam" id="PF10513">
    <property type="entry name" value="EPL1"/>
    <property type="match status" value="1"/>
</dbReference>
<dbReference type="EnsemblPlants" id="AET5Gv20438300.4">
    <property type="protein sequence ID" value="AET5Gv20438300.4"/>
    <property type="gene ID" value="AET5Gv20438300"/>
</dbReference>
<evidence type="ECO:0000256" key="2">
    <source>
        <dbReference type="ARBA" id="ARBA00008035"/>
    </source>
</evidence>
<reference evidence="10" key="1">
    <citation type="journal article" date="2014" name="Science">
        <title>Ancient hybridizations among the ancestral genomes of bread wheat.</title>
        <authorList>
            <consortium name="International Wheat Genome Sequencing Consortium,"/>
            <person name="Marcussen T."/>
            <person name="Sandve S.R."/>
            <person name="Heier L."/>
            <person name="Spannagl M."/>
            <person name="Pfeifer M."/>
            <person name="Jakobsen K.S."/>
            <person name="Wulff B.B."/>
            <person name="Steuernagel B."/>
            <person name="Mayer K.F."/>
            <person name="Olsen O.A."/>
        </authorList>
    </citation>
    <scope>NUCLEOTIDE SEQUENCE [LARGE SCALE GENOMIC DNA]</scope>
    <source>
        <strain evidence="10">cv. AL8/78</strain>
    </source>
</reference>
<comment type="subcellular location">
    <subcellularLocation>
        <location evidence="1 6">Nucleus</location>
    </subcellularLocation>
</comment>
<reference evidence="9" key="5">
    <citation type="journal article" date="2021" name="G3 (Bethesda)">
        <title>Aegilops tauschii genome assembly Aet v5.0 features greater sequence contiguity and improved annotation.</title>
        <authorList>
            <person name="Wang L."/>
            <person name="Zhu T."/>
            <person name="Rodriguez J.C."/>
            <person name="Deal K.R."/>
            <person name="Dubcovsky J."/>
            <person name="McGuire P.E."/>
            <person name="Lux T."/>
            <person name="Spannagl M."/>
            <person name="Mayer K.F.X."/>
            <person name="Baldrich P."/>
            <person name="Meyers B.C."/>
            <person name="Huo N."/>
            <person name="Gu Y.Q."/>
            <person name="Zhou H."/>
            <person name="Devos K.M."/>
            <person name="Bennetzen J.L."/>
            <person name="Unver T."/>
            <person name="Budak H."/>
            <person name="Gulick P.J."/>
            <person name="Galiba G."/>
            <person name="Kalapos B."/>
            <person name="Nelson D.R."/>
            <person name="Li P."/>
            <person name="You F.M."/>
            <person name="Luo M.C."/>
            <person name="Dvorak J."/>
        </authorList>
    </citation>
    <scope>NUCLEOTIDE SEQUENCE [LARGE SCALE GENOMIC DNA]</scope>
    <source>
        <strain evidence="9">cv. AL8/78</strain>
    </source>
</reference>
<dbReference type="GO" id="GO:0006357">
    <property type="term" value="P:regulation of transcription by RNA polymerase II"/>
    <property type="evidence" value="ECO:0007669"/>
    <property type="project" value="InterPro"/>
</dbReference>
<name>A0A453KK88_AEGTS</name>
<organism evidence="9 10">
    <name type="scientific">Aegilops tauschii subsp. strangulata</name>
    <name type="common">Goatgrass</name>
    <dbReference type="NCBI Taxonomy" id="200361"/>
    <lineage>
        <taxon>Eukaryota</taxon>
        <taxon>Viridiplantae</taxon>
        <taxon>Streptophyta</taxon>
        <taxon>Embryophyta</taxon>
        <taxon>Tracheophyta</taxon>
        <taxon>Spermatophyta</taxon>
        <taxon>Magnoliopsida</taxon>
        <taxon>Liliopsida</taxon>
        <taxon>Poales</taxon>
        <taxon>Poaceae</taxon>
        <taxon>BOP clade</taxon>
        <taxon>Pooideae</taxon>
        <taxon>Triticodae</taxon>
        <taxon>Triticeae</taxon>
        <taxon>Triticinae</taxon>
        <taxon>Aegilops</taxon>
    </lineage>
</organism>
<accession>A0A453KK88</accession>
<dbReference type="GO" id="GO:0005634">
    <property type="term" value="C:nucleus"/>
    <property type="evidence" value="ECO:0007669"/>
    <property type="project" value="UniProtKB-SubCell"/>
</dbReference>
<evidence type="ECO:0000256" key="1">
    <source>
        <dbReference type="ARBA" id="ARBA00004123"/>
    </source>
</evidence>
<evidence type="ECO:0000256" key="5">
    <source>
        <dbReference type="ARBA" id="ARBA00023242"/>
    </source>
</evidence>
<dbReference type="InterPro" id="IPR024943">
    <property type="entry name" value="Enhancer_polycomb"/>
</dbReference>
<evidence type="ECO:0000313" key="9">
    <source>
        <dbReference type="EnsemblPlants" id="AET5Gv20438300.4"/>
    </source>
</evidence>
<keyword evidence="4 6" id="KW-0804">Transcription</keyword>
<evidence type="ECO:0000259" key="8">
    <source>
        <dbReference type="Pfam" id="PF10513"/>
    </source>
</evidence>
<sequence length="263" mass="30159">MSRLSFRPRPLDIHKKLPILKSARDFEDDDPTVAAFAAARVGVLLRHSGSELTAAAAATDGEGNSTPSKKNAQEIPTPQFDDVETYDRDYTRTFAQPSCYIRGRGARAEIGEFVEYDLDNEDEDWLDDYNNERKNLNPEKLEVLLFKLEILDHKARERAGAITPTFIGPVPVLLQLDVAMEALQYLSVRYAVFQAVYNYWRAKVVSTVKIQHMVFLIQDCERSTYTFYLNAVTWLAVNICQTLFSHSLYLFICISEIFLYYFI</sequence>
<dbReference type="AlphaFoldDB" id="A0A453KK88"/>
<dbReference type="InterPro" id="IPR019542">
    <property type="entry name" value="Enhancer_polycomb-like_N"/>
</dbReference>
<dbReference type="Gramene" id="AET5Gv20438300.4">
    <property type="protein sequence ID" value="AET5Gv20438300.4"/>
    <property type="gene ID" value="AET5Gv20438300"/>
</dbReference>
<protein>
    <recommendedName>
        <fullName evidence="6">Enhancer of polycomb-like protein</fullName>
    </recommendedName>
</protein>
<comment type="similarity">
    <text evidence="2 6">Belongs to the enhancer of polycomb family.</text>
</comment>
<dbReference type="GO" id="GO:0035267">
    <property type="term" value="C:NuA4 histone acetyltransferase complex"/>
    <property type="evidence" value="ECO:0007669"/>
    <property type="project" value="InterPro"/>
</dbReference>
<evidence type="ECO:0000256" key="6">
    <source>
        <dbReference type="RuleBase" id="RU361124"/>
    </source>
</evidence>
<dbReference type="PANTHER" id="PTHR14898">
    <property type="entry name" value="ENHANCER OF POLYCOMB"/>
    <property type="match status" value="1"/>
</dbReference>
<reference evidence="10" key="2">
    <citation type="journal article" date="2017" name="Nat. Plants">
        <title>The Aegilops tauschii genome reveals multiple impacts of transposons.</title>
        <authorList>
            <person name="Zhao G."/>
            <person name="Zou C."/>
            <person name="Li K."/>
            <person name="Wang K."/>
            <person name="Li T."/>
            <person name="Gao L."/>
            <person name="Zhang X."/>
            <person name="Wang H."/>
            <person name="Yang Z."/>
            <person name="Liu X."/>
            <person name="Jiang W."/>
            <person name="Mao L."/>
            <person name="Kong X."/>
            <person name="Jiao Y."/>
            <person name="Jia J."/>
        </authorList>
    </citation>
    <scope>NUCLEOTIDE SEQUENCE [LARGE SCALE GENOMIC DNA]</scope>
    <source>
        <strain evidence="10">cv. AL8/78</strain>
    </source>
</reference>
<dbReference type="Proteomes" id="UP000015105">
    <property type="component" value="Chromosome 5D"/>
</dbReference>
<feature type="region of interest" description="Disordered" evidence="7">
    <location>
        <begin position="56"/>
        <end position="79"/>
    </location>
</feature>
<proteinExistence type="inferred from homology"/>